<organism evidence="3 4">
    <name type="scientific">Stenotrophomonas acidaminiphila</name>
    <dbReference type="NCBI Taxonomy" id="128780"/>
    <lineage>
        <taxon>Bacteria</taxon>
        <taxon>Pseudomonadati</taxon>
        <taxon>Pseudomonadota</taxon>
        <taxon>Gammaproteobacteria</taxon>
        <taxon>Lysobacterales</taxon>
        <taxon>Lysobacteraceae</taxon>
        <taxon>Stenotrophomonas</taxon>
    </lineage>
</organism>
<feature type="region of interest" description="Disordered" evidence="1">
    <location>
        <begin position="40"/>
        <end position="85"/>
    </location>
</feature>
<protein>
    <recommendedName>
        <fullName evidence="5">Lipoprotein</fullName>
    </recommendedName>
</protein>
<keyword evidence="2" id="KW-0732">Signal</keyword>
<dbReference type="PATRIC" id="fig|128780.6.peg.1266"/>
<evidence type="ECO:0000313" key="4">
    <source>
        <dbReference type="Proteomes" id="UP000061010"/>
    </source>
</evidence>
<evidence type="ECO:0000256" key="1">
    <source>
        <dbReference type="SAM" id="MobiDB-lite"/>
    </source>
</evidence>
<dbReference type="PROSITE" id="PS51257">
    <property type="entry name" value="PROKAR_LIPOPROTEIN"/>
    <property type="match status" value="1"/>
</dbReference>
<feature type="chain" id="PRO_5006588582" description="Lipoprotein" evidence="2">
    <location>
        <begin position="19"/>
        <end position="85"/>
    </location>
</feature>
<name>A0A0S1AXX2_9GAMM</name>
<keyword evidence="4" id="KW-1185">Reference proteome</keyword>
<sequence length="85" mass="9374" precursor="true">MLKQLCGLVAVLALSACANSERLMDANVRPSDHADCLVGTERGEPLAKGVSPSMRSRRCNPDDLNWSSDQSRKDAMEVDFKKKHD</sequence>
<feature type="compositionally biased region" description="Basic and acidic residues" evidence="1">
    <location>
        <begin position="70"/>
        <end position="85"/>
    </location>
</feature>
<gene>
    <name evidence="3" type="ORF">AOT14_12580</name>
</gene>
<reference evidence="3 4" key="1">
    <citation type="journal article" date="2015" name="Genome Announc.">
        <title>Complete Genome Sequencing of Stenotrophomonas acidaminiphila ZAC14D2_NAIMI4_2, a Multidrug-Resistant Strain Isolated from Sediments of a Polluted River in Mexico, Uncovers New Antibiotic Resistance Genes and a Novel Class-II Lasso Peptide Biosynthesis Gene Cluster.</title>
        <authorList>
            <person name="Vinuesa P."/>
            <person name="Ochoa-Sanchez L.E."/>
        </authorList>
    </citation>
    <scope>NUCLEOTIDE SEQUENCE [LARGE SCALE GENOMIC DNA]</scope>
    <source>
        <strain evidence="3 4">ZAC14D2_NAIMI4_2</strain>
    </source>
</reference>
<dbReference type="KEGG" id="sacz:AOT14_12580"/>
<feature type="signal peptide" evidence="2">
    <location>
        <begin position="1"/>
        <end position="18"/>
    </location>
</feature>
<evidence type="ECO:0008006" key="5">
    <source>
        <dbReference type="Google" id="ProtNLM"/>
    </source>
</evidence>
<dbReference type="EMBL" id="CP012900">
    <property type="protein sequence ID" value="ALJ27662.1"/>
    <property type="molecule type" value="Genomic_DNA"/>
</dbReference>
<dbReference type="Proteomes" id="UP000061010">
    <property type="component" value="Chromosome"/>
</dbReference>
<proteinExistence type="predicted"/>
<dbReference type="AlphaFoldDB" id="A0A0S1AXX2"/>
<evidence type="ECO:0000313" key="3">
    <source>
        <dbReference type="EMBL" id="ALJ27662.1"/>
    </source>
</evidence>
<evidence type="ECO:0000256" key="2">
    <source>
        <dbReference type="SAM" id="SignalP"/>
    </source>
</evidence>
<accession>A0A0S1AXX2</accession>